<name>A0ABR0BC10_PURLI</name>
<gene>
    <name evidence="2" type="ORF">Purlil1_14179</name>
</gene>
<accession>A0ABR0BC10</accession>
<reference evidence="2 3" key="1">
    <citation type="journal article" date="2024" name="Microbiol. Resour. Announc.">
        <title>Genome annotations for the ascomycete fungi Trichoderma harzianum, Trichoderma aggressivum, and Purpureocillium lilacinum.</title>
        <authorList>
            <person name="Beijen E.P.W."/>
            <person name="Ohm R.A."/>
        </authorList>
    </citation>
    <scope>NUCLEOTIDE SEQUENCE [LARGE SCALE GENOMIC DNA]</scope>
    <source>
        <strain evidence="2 3">CBS 150709</strain>
    </source>
</reference>
<comment type="caution">
    <text evidence="2">The sequence shown here is derived from an EMBL/GenBank/DDBJ whole genome shotgun (WGS) entry which is preliminary data.</text>
</comment>
<sequence length="360" mass="39460">MFARQWQAPGSLEAKQLASEVNRGSLELAAQRLSLCLEDFKPNREVEGFLTTHESILSSLGELSNNVGEARGRIKELHKLRDDLRSLVADLSRKVRGVGAGAAGTQVSQDARGSGSGSVGDVRPEPCDAEGVDANVKTRRLLWYNWYFVACLISFAETLVPRSYGPKWRLTRAVEVVNELVNRAFVSCGASAFYILDTYSAMQYLLGASRDVQETAETVARMAFTNLSSEYHGIFPRDNAGPIFFPIPLIAEKTGCSGEAVCRAIGLGEVGSRCGGFLDGLRKDVMAVPGPLMSDLLRHHSTPLWLPSKFLRFVHETLLIRWSRLTLPKGLAPSSTAYINQLPPNSFVMLASVRNLTEGR</sequence>
<protein>
    <submittedName>
        <fullName evidence="2">Uncharacterized protein</fullName>
    </submittedName>
</protein>
<proteinExistence type="predicted"/>
<feature type="region of interest" description="Disordered" evidence="1">
    <location>
        <begin position="101"/>
        <end position="124"/>
    </location>
</feature>
<dbReference type="EMBL" id="JAWRVI010000532">
    <property type="protein sequence ID" value="KAK4063262.1"/>
    <property type="molecule type" value="Genomic_DNA"/>
</dbReference>
<evidence type="ECO:0000256" key="1">
    <source>
        <dbReference type="SAM" id="MobiDB-lite"/>
    </source>
</evidence>
<keyword evidence="3" id="KW-1185">Reference proteome</keyword>
<evidence type="ECO:0000313" key="2">
    <source>
        <dbReference type="EMBL" id="KAK4063262.1"/>
    </source>
</evidence>
<evidence type="ECO:0000313" key="3">
    <source>
        <dbReference type="Proteomes" id="UP001287286"/>
    </source>
</evidence>
<organism evidence="2 3">
    <name type="scientific">Purpureocillium lilacinum</name>
    <name type="common">Paecilomyces lilacinus</name>
    <dbReference type="NCBI Taxonomy" id="33203"/>
    <lineage>
        <taxon>Eukaryota</taxon>
        <taxon>Fungi</taxon>
        <taxon>Dikarya</taxon>
        <taxon>Ascomycota</taxon>
        <taxon>Pezizomycotina</taxon>
        <taxon>Sordariomycetes</taxon>
        <taxon>Hypocreomycetidae</taxon>
        <taxon>Hypocreales</taxon>
        <taxon>Ophiocordycipitaceae</taxon>
        <taxon>Purpureocillium</taxon>
    </lineage>
</organism>
<dbReference type="Proteomes" id="UP001287286">
    <property type="component" value="Unassembled WGS sequence"/>
</dbReference>